<comment type="caution">
    <text evidence="5">The sequence shown here is derived from an EMBL/GenBank/DDBJ whole genome shotgun (WGS) entry which is preliminary data.</text>
</comment>
<dbReference type="EMBL" id="CACRXK020007628">
    <property type="protein sequence ID" value="CAB4012778.1"/>
    <property type="molecule type" value="Genomic_DNA"/>
</dbReference>
<gene>
    <name evidence="5" type="ORF">PACLA_8A028454</name>
</gene>
<evidence type="ECO:0000313" key="6">
    <source>
        <dbReference type="Proteomes" id="UP001152795"/>
    </source>
</evidence>
<keyword evidence="4" id="KW-0472">Membrane</keyword>
<proteinExistence type="predicted"/>
<evidence type="ECO:0000256" key="2">
    <source>
        <dbReference type="ARBA" id="ARBA00022692"/>
    </source>
</evidence>
<dbReference type="GO" id="GO:0032977">
    <property type="term" value="F:membrane insertase activity"/>
    <property type="evidence" value="ECO:0007669"/>
    <property type="project" value="InterPro"/>
</dbReference>
<keyword evidence="3" id="KW-1133">Transmembrane helix</keyword>
<dbReference type="InterPro" id="IPR001708">
    <property type="entry name" value="YidC/ALB3/OXA1/COX18"/>
</dbReference>
<dbReference type="PANTHER" id="PTHR12428:SF65">
    <property type="entry name" value="CYTOCHROME C OXIDASE ASSEMBLY PROTEIN COX18, MITOCHONDRIAL"/>
    <property type="match status" value="1"/>
</dbReference>
<comment type="subcellular location">
    <subcellularLocation>
        <location evidence="1">Membrane</location>
        <topology evidence="1">Multi-pass membrane protein</topology>
    </subcellularLocation>
</comment>
<evidence type="ECO:0000256" key="3">
    <source>
        <dbReference type="ARBA" id="ARBA00022989"/>
    </source>
</evidence>
<dbReference type="AlphaFoldDB" id="A0A7D9EPJ4"/>
<organism evidence="5 6">
    <name type="scientific">Paramuricea clavata</name>
    <name type="common">Red gorgonian</name>
    <name type="synonym">Violescent sea-whip</name>
    <dbReference type="NCBI Taxonomy" id="317549"/>
    <lineage>
        <taxon>Eukaryota</taxon>
        <taxon>Metazoa</taxon>
        <taxon>Cnidaria</taxon>
        <taxon>Anthozoa</taxon>
        <taxon>Octocorallia</taxon>
        <taxon>Malacalcyonacea</taxon>
        <taxon>Plexauridae</taxon>
        <taxon>Paramuricea</taxon>
    </lineage>
</organism>
<dbReference type="GO" id="GO:0005743">
    <property type="term" value="C:mitochondrial inner membrane"/>
    <property type="evidence" value="ECO:0007669"/>
    <property type="project" value="TreeGrafter"/>
</dbReference>
<dbReference type="GO" id="GO:0033617">
    <property type="term" value="P:mitochondrial respiratory chain complex IV assembly"/>
    <property type="evidence" value="ECO:0007669"/>
    <property type="project" value="TreeGrafter"/>
</dbReference>
<evidence type="ECO:0000256" key="1">
    <source>
        <dbReference type="ARBA" id="ARBA00004141"/>
    </source>
</evidence>
<keyword evidence="6" id="KW-1185">Reference proteome</keyword>
<dbReference type="GO" id="GO:0032979">
    <property type="term" value="P:protein insertion into mitochondrial inner membrane from matrix"/>
    <property type="evidence" value="ECO:0007669"/>
    <property type="project" value="TreeGrafter"/>
</dbReference>
<sequence>TSPNHSLPPTSLTLRRHFSETPVAEHTSDYLPISLAQSFLESVHSYTNLPWWCTIVLTCVGLRSVITLPLAVYQNKLITKIELLQPTLKELTEALKHRVTIESRNKGLSSQAANKVFKKQ</sequence>
<feature type="non-terminal residue" evidence="5">
    <location>
        <position position="120"/>
    </location>
</feature>
<evidence type="ECO:0000256" key="4">
    <source>
        <dbReference type="ARBA" id="ARBA00023136"/>
    </source>
</evidence>
<keyword evidence="2" id="KW-0812">Transmembrane</keyword>
<dbReference type="OrthoDB" id="2148490at2759"/>
<feature type="non-terminal residue" evidence="5">
    <location>
        <position position="1"/>
    </location>
</feature>
<name>A0A7D9EPJ4_PARCT</name>
<accession>A0A7D9EPJ4</accession>
<dbReference type="PANTHER" id="PTHR12428">
    <property type="entry name" value="OXA1"/>
    <property type="match status" value="1"/>
</dbReference>
<evidence type="ECO:0000313" key="5">
    <source>
        <dbReference type="EMBL" id="CAB4012778.1"/>
    </source>
</evidence>
<reference evidence="5" key="1">
    <citation type="submission" date="2020-04" db="EMBL/GenBank/DDBJ databases">
        <authorList>
            <person name="Alioto T."/>
            <person name="Alioto T."/>
            <person name="Gomez Garrido J."/>
        </authorList>
    </citation>
    <scope>NUCLEOTIDE SEQUENCE</scope>
    <source>
        <strain evidence="5">A484AB</strain>
    </source>
</reference>
<protein>
    <submittedName>
        <fullName evidence="5">Mitochondrial inner membrane COX18</fullName>
    </submittedName>
</protein>
<dbReference type="Proteomes" id="UP001152795">
    <property type="component" value="Unassembled WGS sequence"/>
</dbReference>